<evidence type="ECO:0000313" key="6">
    <source>
        <dbReference type="Proteomes" id="UP001256711"/>
    </source>
</evidence>
<keyword evidence="3" id="KW-0804">Transcription</keyword>
<gene>
    <name evidence="5" type="ORF">P7H43_00770</name>
</gene>
<dbReference type="SUPFAM" id="SSF46785">
    <property type="entry name" value="Winged helix' DNA-binding domain"/>
    <property type="match status" value="1"/>
</dbReference>
<dbReference type="InterPro" id="IPR036390">
    <property type="entry name" value="WH_DNA-bd_sf"/>
</dbReference>
<dbReference type="EMBL" id="JARQBJ010000001">
    <property type="protein sequence ID" value="MDT2809031.1"/>
    <property type="molecule type" value="Genomic_DNA"/>
</dbReference>
<keyword evidence="1" id="KW-0805">Transcription regulation</keyword>
<name>A0AAW8TWG1_9ENTE</name>
<dbReference type="AlphaFoldDB" id="A0AAW8TWG1"/>
<proteinExistence type="predicted"/>
<dbReference type="SMART" id="SM00345">
    <property type="entry name" value="HTH_GNTR"/>
    <property type="match status" value="1"/>
</dbReference>
<evidence type="ECO:0000256" key="3">
    <source>
        <dbReference type="ARBA" id="ARBA00023163"/>
    </source>
</evidence>
<keyword evidence="2" id="KW-0238">DNA-binding</keyword>
<dbReference type="PROSITE" id="PS50949">
    <property type="entry name" value="HTH_GNTR"/>
    <property type="match status" value="1"/>
</dbReference>
<dbReference type="GeneID" id="78365088"/>
<comment type="caution">
    <text evidence="5">The sequence shown here is derived from an EMBL/GenBank/DDBJ whole genome shotgun (WGS) entry which is preliminary data.</text>
</comment>
<evidence type="ECO:0000256" key="1">
    <source>
        <dbReference type="ARBA" id="ARBA00023015"/>
    </source>
</evidence>
<accession>A0AAW8TWG1</accession>
<evidence type="ECO:0000259" key="4">
    <source>
        <dbReference type="PROSITE" id="PS50949"/>
    </source>
</evidence>
<dbReference type="GO" id="GO:0003700">
    <property type="term" value="F:DNA-binding transcription factor activity"/>
    <property type="evidence" value="ECO:0007669"/>
    <property type="project" value="InterPro"/>
</dbReference>
<dbReference type="InterPro" id="IPR036388">
    <property type="entry name" value="WH-like_DNA-bd_sf"/>
</dbReference>
<dbReference type="PANTHER" id="PTHR38445">
    <property type="entry name" value="HTH-TYPE TRANSCRIPTIONAL REPRESSOR YTRA"/>
    <property type="match status" value="1"/>
</dbReference>
<reference evidence="5" key="1">
    <citation type="submission" date="2023-03" db="EMBL/GenBank/DDBJ databases">
        <authorList>
            <person name="Shen W."/>
            <person name="Cai J."/>
        </authorList>
    </citation>
    <scope>NUCLEOTIDE SEQUENCE</scope>
    <source>
        <strain evidence="5">B226-2</strain>
    </source>
</reference>
<evidence type="ECO:0000256" key="2">
    <source>
        <dbReference type="ARBA" id="ARBA00023125"/>
    </source>
</evidence>
<dbReference type="CDD" id="cd07377">
    <property type="entry name" value="WHTH_GntR"/>
    <property type="match status" value="1"/>
</dbReference>
<dbReference type="InterPro" id="IPR000524">
    <property type="entry name" value="Tscrpt_reg_HTH_GntR"/>
</dbReference>
<protein>
    <submittedName>
        <fullName evidence="5">GntR family transcriptional regulator</fullName>
    </submittedName>
</protein>
<dbReference type="GO" id="GO:0003677">
    <property type="term" value="F:DNA binding"/>
    <property type="evidence" value="ECO:0007669"/>
    <property type="project" value="UniProtKB-KW"/>
</dbReference>
<feature type="domain" description="HTH gntR-type" evidence="4">
    <location>
        <begin position="10"/>
        <end position="78"/>
    </location>
</feature>
<dbReference type="Gene3D" id="1.10.10.10">
    <property type="entry name" value="Winged helix-like DNA-binding domain superfamily/Winged helix DNA-binding domain"/>
    <property type="match status" value="1"/>
</dbReference>
<organism evidence="5 6">
    <name type="scientific">Enterococcus asini</name>
    <dbReference type="NCBI Taxonomy" id="57732"/>
    <lineage>
        <taxon>Bacteria</taxon>
        <taxon>Bacillati</taxon>
        <taxon>Bacillota</taxon>
        <taxon>Bacilli</taxon>
        <taxon>Lactobacillales</taxon>
        <taxon>Enterococcaceae</taxon>
        <taxon>Enterococcus</taxon>
    </lineage>
</organism>
<sequence>MVAIDKSSSKPYYEQLMLSIKADIFHGILRPGDRLPSVRELAKELLMNPNTVSKAYKILENEQVLVTIRGKGTFVKKEEDLPRDELRIRHLKEQLSALVVEAAHLRVSQEELMKWLAENFSELGGSQDESQQPTKND</sequence>
<evidence type="ECO:0000313" key="5">
    <source>
        <dbReference type="EMBL" id="MDT2809031.1"/>
    </source>
</evidence>
<dbReference type="RefSeq" id="WP_010754314.1">
    <property type="nucleotide sequence ID" value="NZ_CABJBY010000014.1"/>
</dbReference>
<dbReference type="PANTHER" id="PTHR38445:SF9">
    <property type="entry name" value="HTH-TYPE TRANSCRIPTIONAL REPRESSOR YTRA"/>
    <property type="match status" value="1"/>
</dbReference>
<dbReference type="Proteomes" id="UP001256711">
    <property type="component" value="Unassembled WGS sequence"/>
</dbReference>
<dbReference type="Pfam" id="PF00392">
    <property type="entry name" value="GntR"/>
    <property type="match status" value="1"/>
</dbReference>